<feature type="transmembrane region" description="Helical" evidence="1">
    <location>
        <begin position="6"/>
        <end position="23"/>
    </location>
</feature>
<gene>
    <name evidence="2" type="ORF">AB4Y30_06025</name>
</gene>
<accession>A0AB39HTZ5</accession>
<evidence type="ECO:0008006" key="3">
    <source>
        <dbReference type="Google" id="ProtNLM"/>
    </source>
</evidence>
<sequence length="113" mass="12858">MAVNVDTLVFLLITLGATTFFVVKEYRTMSEKEKNEAKRDLKSKSFFFTVGLLIIGYLLILLGNLFYLIILNKIGIILMAIAGVNILVSMWKEHKFKSLYILLLIAVAILLSW</sequence>
<name>A0AB39HTZ5_9BACI</name>
<feature type="transmembrane region" description="Helical" evidence="1">
    <location>
        <begin position="66"/>
        <end position="88"/>
    </location>
</feature>
<keyword evidence="1" id="KW-1133">Transmembrane helix</keyword>
<keyword evidence="1" id="KW-0812">Transmembrane</keyword>
<proteinExistence type="predicted"/>
<keyword evidence="1" id="KW-0472">Membrane</keyword>
<protein>
    <recommendedName>
        <fullName evidence="3">DUF4181 domain-containing protein</fullName>
    </recommendedName>
</protein>
<reference evidence="2" key="1">
    <citation type="submission" date="2024-07" db="EMBL/GenBank/DDBJ databases">
        <title>Halotolerant mesophilic bacterium Ornithinibacillus sp. 4-3, sp. nov., isolated from soil.</title>
        <authorList>
            <person name="Sidarenka A.V."/>
            <person name="Guliayeva D.E."/>
            <person name="Leanovich S.I."/>
            <person name="Hileuskaya K.S."/>
            <person name="Akhremchuk A.E."/>
            <person name="Sikolenko M.A."/>
            <person name="Valentovich L.N."/>
        </authorList>
    </citation>
    <scope>NUCLEOTIDE SEQUENCE</scope>
    <source>
        <strain evidence="2">4-3</strain>
    </source>
</reference>
<evidence type="ECO:0000256" key="1">
    <source>
        <dbReference type="SAM" id="Phobius"/>
    </source>
</evidence>
<feature type="transmembrane region" description="Helical" evidence="1">
    <location>
        <begin position="95"/>
        <end position="112"/>
    </location>
</feature>
<dbReference type="EMBL" id="CP162599">
    <property type="protein sequence ID" value="XDK33910.1"/>
    <property type="molecule type" value="Genomic_DNA"/>
</dbReference>
<organism evidence="2">
    <name type="scientific">Ornithinibacillus sp. 4-3</name>
    <dbReference type="NCBI Taxonomy" id="3231488"/>
    <lineage>
        <taxon>Bacteria</taxon>
        <taxon>Bacillati</taxon>
        <taxon>Bacillota</taxon>
        <taxon>Bacilli</taxon>
        <taxon>Bacillales</taxon>
        <taxon>Bacillaceae</taxon>
        <taxon>Ornithinibacillus</taxon>
    </lineage>
</organism>
<evidence type="ECO:0000313" key="2">
    <source>
        <dbReference type="EMBL" id="XDK33910.1"/>
    </source>
</evidence>
<dbReference type="AlphaFoldDB" id="A0AB39HTZ5"/>
<feature type="transmembrane region" description="Helical" evidence="1">
    <location>
        <begin position="44"/>
        <end position="60"/>
    </location>
</feature>
<dbReference type="RefSeq" id="WP_368654588.1">
    <property type="nucleotide sequence ID" value="NZ_CP162599.1"/>
</dbReference>